<sequence length="217" mass="21379">MVSSATLLASSAIRFASGLSSWFFSTCWRTAIRRSAGSGGGGGAGWTGTTLATSSLGGSGLGGAFAWRGGSAFCGFRGGGSALVGSGFCCGSGGASSSGSPSGDRSGGASGAGGGVAATPSVSTSNVVSAGRRPSRTAWTIRRSCARSSMTCATSTAPPPPAMCATIAAQTHRASGMWAASRDMVLSASAPQRPHRAMWRSRNSSERRSPVAPPDSA</sequence>
<dbReference type="Proteomes" id="UP000014803">
    <property type="component" value="Chromosome"/>
</dbReference>
<dbReference type="AlphaFoldDB" id="S4XUY1"/>
<dbReference type="HOGENOM" id="CLU_1271593_0_0_7"/>
<dbReference type="EMBL" id="CP003969">
    <property type="protein sequence ID" value="AGP36156.1"/>
    <property type="molecule type" value="Genomic_DNA"/>
</dbReference>
<dbReference type="KEGG" id="scu:SCE1572_17645"/>
<organism evidence="2 3">
    <name type="scientific">Sorangium cellulosum So0157-2</name>
    <dbReference type="NCBI Taxonomy" id="1254432"/>
    <lineage>
        <taxon>Bacteria</taxon>
        <taxon>Pseudomonadati</taxon>
        <taxon>Myxococcota</taxon>
        <taxon>Polyangia</taxon>
        <taxon>Polyangiales</taxon>
        <taxon>Polyangiaceae</taxon>
        <taxon>Sorangium</taxon>
    </lineage>
</organism>
<feature type="region of interest" description="Disordered" evidence="1">
    <location>
        <begin position="99"/>
        <end position="136"/>
    </location>
</feature>
<feature type="compositionally biased region" description="Gly residues" evidence="1">
    <location>
        <begin position="105"/>
        <end position="116"/>
    </location>
</feature>
<proteinExistence type="predicted"/>
<gene>
    <name evidence="2" type="ORF">SCE1572_17645</name>
</gene>
<accession>S4XUY1</accession>
<feature type="region of interest" description="Disordered" evidence="1">
    <location>
        <begin position="188"/>
        <end position="217"/>
    </location>
</feature>
<evidence type="ECO:0000313" key="2">
    <source>
        <dbReference type="EMBL" id="AGP36156.1"/>
    </source>
</evidence>
<name>S4XUY1_SORCE</name>
<protein>
    <submittedName>
        <fullName evidence="2">Uncharacterized protein</fullName>
    </submittedName>
</protein>
<evidence type="ECO:0000313" key="3">
    <source>
        <dbReference type="Proteomes" id="UP000014803"/>
    </source>
</evidence>
<evidence type="ECO:0000256" key="1">
    <source>
        <dbReference type="SAM" id="MobiDB-lite"/>
    </source>
</evidence>
<reference evidence="2 3" key="1">
    <citation type="journal article" date="2013" name="Sci. Rep.">
        <title>Extraordinary expansion of a Sorangium cellulosum genome from an alkaline milieu.</title>
        <authorList>
            <person name="Han K."/>
            <person name="Li Z.F."/>
            <person name="Peng R."/>
            <person name="Zhu L.P."/>
            <person name="Zhou T."/>
            <person name="Wang L.G."/>
            <person name="Li S.G."/>
            <person name="Zhang X.B."/>
            <person name="Hu W."/>
            <person name="Wu Z.H."/>
            <person name="Qin N."/>
            <person name="Li Y.Z."/>
        </authorList>
    </citation>
    <scope>NUCLEOTIDE SEQUENCE [LARGE SCALE GENOMIC DNA]</scope>
    <source>
        <strain evidence="2 3">So0157-2</strain>
    </source>
</reference>